<proteinExistence type="predicted"/>
<gene>
    <name evidence="1" type="ORF">TH6_05570</name>
</gene>
<name>A0A367VIV4_9PROT</name>
<evidence type="ECO:0000313" key="1">
    <source>
        <dbReference type="EMBL" id="RCK24180.1"/>
    </source>
</evidence>
<dbReference type="EMBL" id="JPWB01000002">
    <property type="protein sequence ID" value="RCK24180.1"/>
    <property type="molecule type" value="Genomic_DNA"/>
</dbReference>
<comment type="caution">
    <text evidence="1">The sequence shown here is derived from an EMBL/GenBank/DDBJ whole genome shotgun (WGS) entry which is preliminary data.</text>
</comment>
<accession>A0A367VIV4</accession>
<dbReference type="AlphaFoldDB" id="A0A367VIV4"/>
<organism evidence="1 2">
    <name type="scientific">Thalassospira profundimaris</name>
    <dbReference type="NCBI Taxonomy" id="502049"/>
    <lineage>
        <taxon>Bacteria</taxon>
        <taxon>Pseudomonadati</taxon>
        <taxon>Pseudomonadota</taxon>
        <taxon>Alphaproteobacteria</taxon>
        <taxon>Rhodospirillales</taxon>
        <taxon>Thalassospiraceae</taxon>
        <taxon>Thalassospira</taxon>
    </lineage>
</organism>
<sequence>MAENNQQGFNDLSLVDRILKCALATATTRFTALAPSWTPALAGVTVCGKHGETVFAVTQE</sequence>
<evidence type="ECO:0000313" key="2">
    <source>
        <dbReference type="Proteomes" id="UP000253061"/>
    </source>
</evidence>
<dbReference type="Proteomes" id="UP000253061">
    <property type="component" value="Unassembled WGS sequence"/>
</dbReference>
<protein>
    <submittedName>
        <fullName evidence="1">Uncharacterized protein</fullName>
    </submittedName>
</protein>
<reference evidence="1 2" key="1">
    <citation type="submission" date="2014-07" db="EMBL/GenBank/DDBJ databases">
        <title>Draft genome sequence of Thalassospira profundimaris R8-17.</title>
        <authorList>
            <person name="Lai Q."/>
            <person name="Shao Z."/>
        </authorList>
    </citation>
    <scope>NUCLEOTIDE SEQUENCE [LARGE SCALE GENOMIC DNA]</scope>
    <source>
        <strain evidence="1 2">R8-17</strain>
    </source>
</reference>